<dbReference type="AlphaFoldDB" id="A0A291HL60"/>
<evidence type="ECO:0000259" key="10">
    <source>
        <dbReference type="Pfam" id="PF04262"/>
    </source>
</evidence>
<keyword evidence="3 8" id="KW-0436">Ligase</keyword>
<dbReference type="HAMAP" id="MF_00578">
    <property type="entry name" value="Glu_cys_ligase"/>
    <property type="match status" value="1"/>
</dbReference>
<dbReference type="InterPro" id="IPR006334">
    <property type="entry name" value="Glut_cys_ligase"/>
</dbReference>
<accession>A0A291HL60</accession>
<dbReference type="Gene3D" id="3.30.590.20">
    <property type="match status" value="1"/>
</dbReference>
<evidence type="ECO:0000256" key="6">
    <source>
        <dbReference type="ARBA" id="ARBA00022840"/>
    </source>
</evidence>
<dbReference type="SUPFAM" id="SSF55931">
    <property type="entry name" value="Glutamine synthetase/guanido kinase"/>
    <property type="match status" value="1"/>
</dbReference>
<evidence type="ECO:0000256" key="3">
    <source>
        <dbReference type="ARBA" id="ARBA00022598"/>
    </source>
</evidence>
<dbReference type="InterPro" id="IPR014746">
    <property type="entry name" value="Gln_synth/guanido_kin_cat_dom"/>
</dbReference>
<evidence type="ECO:0000256" key="2">
    <source>
        <dbReference type="ARBA" id="ARBA00008772"/>
    </source>
</evidence>
<evidence type="ECO:0000256" key="8">
    <source>
        <dbReference type="HAMAP-Rule" id="MF_00578"/>
    </source>
</evidence>
<comment type="catalytic activity">
    <reaction evidence="7 8 9">
        <text>L-cysteine + L-glutamate + ATP = gamma-L-glutamyl-L-cysteine + ADP + phosphate + H(+)</text>
        <dbReference type="Rhea" id="RHEA:13285"/>
        <dbReference type="ChEBI" id="CHEBI:15378"/>
        <dbReference type="ChEBI" id="CHEBI:29985"/>
        <dbReference type="ChEBI" id="CHEBI:30616"/>
        <dbReference type="ChEBI" id="CHEBI:35235"/>
        <dbReference type="ChEBI" id="CHEBI:43474"/>
        <dbReference type="ChEBI" id="CHEBI:58173"/>
        <dbReference type="ChEBI" id="CHEBI:456216"/>
        <dbReference type="EC" id="6.3.2.2"/>
    </reaction>
</comment>
<evidence type="ECO:0000256" key="4">
    <source>
        <dbReference type="ARBA" id="ARBA00022684"/>
    </source>
</evidence>
<evidence type="ECO:0000313" key="12">
    <source>
        <dbReference type="Proteomes" id="UP000217763"/>
    </source>
</evidence>
<sequence length="530" mass="59685">MTETTLSLAERILALQAPERLPAIKGIRRGIERECLRITPDGHLAQTPHPASLGSALTHANITTDFSESLMEFITPVSDSVEILLAQLTDIHRYTVRHLDNEQLWPLSMPCLLKGDEHIPLARYGSSNIGRMKTLYRQGLHHRYGSRMQVIAGVHFNFSMPDSFWSEWHQLEGNGGCLQDFVSEAYLGLIRNVYRFGWLIPYLFGASPALCGSFLKGKDHHLPFERLGKGTLYLPYATSLRLSDLGYTNNAQAGLNISLNSLDQYVASLRRAIGTHAAEFAKIGVKVDGEYRQLNDNVLQIENELYAPIRPKRTTESGEKPSQALDSRGVEYIEVRSIDVNPFAAVGIDQAQIRFLDTFLLWCLLTPSAPLGEEEIALNRRNFTKVVLEGRKPGLELEVFGGEHLGLQALGERYFEELADVARLLDSCCGRGCYREAHRQQLAAIRDPSLTLSARVLKALQDTGQDVLPFGLALSARYHEQLLNSRPRYWEDSYFDEEGVRSLARQRKIERADTLSFDDFLSAYFSDQQL</sequence>
<dbReference type="GO" id="GO:0005829">
    <property type="term" value="C:cytosol"/>
    <property type="evidence" value="ECO:0007669"/>
    <property type="project" value="TreeGrafter"/>
</dbReference>
<dbReference type="RefSeq" id="WP_096778491.1">
    <property type="nucleotide sequence ID" value="NZ_CP012621.1"/>
</dbReference>
<dbReference type="UniPathway" id="UPA00142">
    <property type="reaction ID" value="UER00209"/>
</dbReference>
<evidence type="ECO:0000256" key="9">
    <source>
        <dbReference type="RuleBase" id="RU004391"/>
    </source>
</evidence>
<organism evidence="11 12">
    <name type="scientific">Zobellella denitrificans</name>
    <dbReference type="NCBI Taxonomy" id="347534"/>
    <lineage>
        <taxon>Bacteria</taxon>
        <taxon>Pseudomonadati</taxon>
        <taxon>Pseudomonadota</taxon>
        <taxon>Gammaproteobacteria</taxon>
        <taxon>Aeromonadales</taxon>
        <taxon>Aeromonadaceae</taxon>
        <taxon>Zobellella</taxon>
    </lineage>
</organism>
<dbReference type="EMBL" id="CP012621">
    <property type="protein sequence ID" value="ATG72930.1"/>
    <property type="molecule type" value="Genomic_DNA"/>
</dbReference>
<reference evidence="12" key="1">
    <citation type="submission" date="2015-09" db="EMBL/GenBank/DDBJ databases">
        <authorList>
            <person name="Shao Z."/>
            <person name="Wang L."/>
        </authorList>
    </citation>
    <scope>NUCLEOTIDE SEQUENCE [LARGE SCALE GENOMIC DNA]</scope>
    <source>
        <strain evidence="12">F13-1</strain>
    </source>
</reference>
<dbReference type="NCBIfam" id="TIGR01434">
    <property type="entry name" value="glu_cys_ligase"/>
    <property type="match status" value="1"/>
</dbReference>
<dbReference type="Pfam" id="PF04262">
    <property type="entry name" value="Glu_cys_ligase"/>
    <property type="match status" value="1"/>
</dbReference>
<feature type="domain" description="Glutamate--cysteine ligase" evidence="10">
    <location>
        <begin position="14"/>
        <end position="386"/>
    </location>
</feature>
<keyword evidence="4 8" id="KW-0317">Glutathione biosynthesis</keyword>
<keyword evidence="6 8" id="KW-0067">ATP-binding</keyword>
<gene>
    <name evidence="8" type="primary">gshA</name>
    <name evidence="11" type="ORF">AN401_02850</name>
</gene>
<comment type="similarity">
    <text evidence="2 8">Belongs to the glutamate--cysteine ligase type 1 family. Type 1 subfamily.</text>
</comment>
<evidence type="ECO:0000256" key="7">
    <source>
        <dbReference type="ARBA" id="ARBA00048819"/>
    </source>
</evidence>
<keyword evidence="12" id="KW-1185">Reference proteome</keyword>
<dbReference type="GO" id="GO:0004357">
    <property type="term" value="F:glutamate-cysteine ligase activity"/>
    <property type="evidence" value="ECO:0007669"/>
    <property type="project" value="UniProtKB-UniRule"/>
</dbReference>
<dbReference type="InterPro" id="IPR007370">
    <property type="entry name" value="Glu_cys_ligase"/>
</dbReference>
<protein>
    <recommendedName>
        <fullName evidence="8">Glutamate--cysteine ligase</fullName>
        <ecNumber evidence="8">6.3.2.2</ecNumber>
    </recommendedName>
    <alternativeName>
        <fullName evidence="8">Gamma-ECS</fullName>
        <shortName evidence="8">GCS</shortName>
    </alternativeName>
    <alternativeName>
        <fullName evidence="8">Gamma-glutamylcysteine synthetase</fullName>
    </alternativeName>
</protein>
<evidence type="ECO:0000313" key="11">
    <source>
        <dbReference type="EMBL" id="ATG72930.1"/>
    </source>
</evidence>
<dbReference type="EC" id="6.3.2.2" evidence="8"/>
<dbReference type="GO" id="GO:0006750">
    <property type="term" value="P:glutathione biosynthetic process"/>
    <property type="evidence" value="ECO:0007669"/>
    <property type="project" value="UniProtKB-UniRule"/>
</dbReference>
<dbReference type="GO" id="GO:0005524">
    <property type="term" value="F:ATP binding"/>
    <property type="evidence" value="ECO:0007669"/>
    <property type="project" value="UniProtKB-KW"/>
</dbReference>
<evidence type="ECO:0000256" key="1">
    <source>
        <dbReference type="ARBA" id="ARBA00005006"/>
    </source>
</evidence>
<dbReference type="KEGG" id="zdf:AN401_02850"/>
<name>A0A291HL60_9GAMM</name>
<dbReference type="Proteomes" id="UP000217763">
    <property type="component" value="Chromosome"/>
</dbReference>
<dbReference type="GO" id="GO:0046872">
    <property type="term" value="F:metal ion binding"/>
    <property type="evidence" value="ECO:0007669"/>
    <property type="project" value="TreeGrafter"/>
</dbReference>
<proteinExistence type="inferred from homology"/>
<keyword evidence="5 8" id="KW-0547">Nucleotide-binding</keyword>
<comment type="pathway">
    <text evidence="1 8 9">Sulfur metabolism; glutathione biosynthesis; glutathione from L-cysteine and L-glutamate: step 1/2.</text>
</comment>
<evidence type="ECO:0000256" key="5">
    <source>
        <dbReference type="ARBA" id="ARBA00022741"/>
    </source>
</evidence>
<dbReference type="PANTHER" id="PTHR38761:SF1">
    <property type="entry name" value="GLUTAMATE--CYSTEINE LIGASE"/>
    <property type="match status" value="1"/>
</dbReference>
<dbReference type="PANTHER" id="PTHR38761">
    <property type="entry name" value="GLUTAMATE--CYSTEINE LIGASE"/>
    <property type="match status" value="1"/>
</dbReference>